<dbReference type="SUPFAM" id="SSF56219">
    <property type="entry name" value="DNase I-like"/>
    <property type="match status" value="1"/>
</dbReference>
<dbReference type="AlphaFoldDB" id="A0A0D3IBI7"/>
<keyword evidence="3" id="KW-1185">Reference proteome</keyword>
<evidence type="ECO:0000256" key="1">
    <source>
        <dbReference type="SAM" id="MobiDB-lite"/>
    </source>
</evidence>
<dbReference type="RefSeq" id="XP_005761051.1">
    <property type="nucleotide sequence ID" value="XM_005760994.1"/>
</dbReference>
<accession>A0A0D3IBI7</accession>
<dbReference type="EnsemblProtists" id="EOD08622">
    <property type="protein sequence ID" value="EOD08622"/>
    <property type="gene ID" value="EMIHUDRAFT_217356"/>
</dbReference>
<evidence type="ECO:0000313" key="2">
    <source>
        <dbReference type="EnsemblProtists" id="EOD08622"/>
    </source>
</evidence>
<dbReference type="HOGENOM" id="CLU_746874_0_0_1"/>
<protein>
    <recommendedName>
        <fullName evidence="4">Endonuclease/exonuclease/phosphatase domain-containing protein</fullName>
    </recommendedName>
</protein>
<feature type="compositionally biased region" description="Low complexity" evidence="1">
    <location>
        <begin position="343"/>
        <end position="353"/>
    </location>
</feature>
<reference evidence="2" key="2">
    <citation type="submission" date="2024-10" db="UniProtKB">
        <authorList>
            <consortium name="EnsemblProtists"/>
        </authorList>
    </citation>
    <scope>IDENTIFICATION</scope>
</reference>
<feature type="region of interest" description="Disordered" evidence="1">
    <location>
        <begin position="336"/>
        <end position="371"/>
    </location>
</feature>
<evidence type="ECO:0008006" key="4">
    <source>
        <dbReference type="Google" id="ProtNLM"/>
    </source>
</evidence>
<reference evidence="3" key="1">
    <citation type="journal article" date="2013" name="Nature">
        <title>Pan genome of the phytoplankton Emiliania underpins its global distribution.</title>
        <authorList>
            <person name="Read B.A."/>
            <person name="Kegel J."/>
            <person name="Klute M.J."/>
            <person name="Kuo A."/>
            <person name="Lefebvre S.C."/>
            <person name="Maumus F."/>
            <person name="Mayer C."/>
            <person name="Miller J."/>
            <person name="Monier A."/>
            <person name="Salamov A."/>
            <person name="Young J."/>
            <person name="Aguilar M."/>
            <person name="Claverie J.M."/>
            <person name="Frickenhaus S."/>
            <person name="Gonzalez K."/>
            <person name="Herman E.K."/>
            <person name="Lin Y.C."/>
            <person name="Napier J."/>
            <person name="Ogata H."/>
            <person name="Sarno A.F."/>
            <person name="Shmutz J."/>
            <person name="Schroeder D."/>
            <person name="de Vargas C."/>
            <person name="Verret F."/>
            <person name="von Dassow P."/>
            <person name="Valentin K."/>
            <person name="Van de Peer Y."/>
            <person name="Wheeler G."/>
            <person name="Dacks J.B."/>
            <person name="Delwiche C.F."/>
            <person name="Dyhrman S.T."/>
            <person name="Glockner G."/>
            <person name="John U."/>
            <person name="Richards T."/>
            <person name="Worden A.Z."/>
            <person name="Zhang X."/>
            <person name="Grigoriev I.V."/>
            <person name="Allen A.E."/>
            <person name="Bidle K."/>
            <person name="Borodovsky M."/>
            <person name="Bowler C."/>
            <person name="Brownlee C."/>
            <person name="Cock J.M."/>
            <person name="Elias M."/>
            <person name="Gladyshev V.N."/>
            <person name="Groth M."/>
            <person name="Guda C."/>
            <person name="Hadaegh A."/>
            <person name="Iglesias-Rodriguez M.D."/>
            <person name="Jenkins J."/>
            <person name="Jones B.M."/>
            <person name="Lawson T."/>
            <person name="Leese F."/>
            <person name="Lindquist E."/>
            <person name="Lobanov A."/>
            <person name="Lomsadze A."/>
            <person name="Malik S.B."/>
            <person name="Marsh M.E."/>
            <person name="Mackinder L."/>
            <person name="Mock T."/>
            <person name="Mueller-Roeber B."/>
            <person name="Pagarete A."/>
            <person name="Parker M."/>
            <person name="Probert I."/>
            <person name="Quesneville H."/>
            <person name="Raines C."/>
            <person name="Rensing S.A."/>
            <person name="Riano-Pachon D.M."/>
            <person name="Richier S."/>
            <person name="Rokitta S."/>
            <person name="Shiraiwa Y."/>
            <person name="Soanes D.M."/>
            <person name="van der Giezen M."/>
            <person name="Wahlund T.M."/>
            <person name="Williams B."/>
            <person name="Wilson W."/>
            <person name="Wolfe G."/>
            <person name="Wurch L.L."/>
        </authorList>
    </citation>
    <scope>NUCLEOTIDE SEQUENCE</scope>
</reference>
<dbReference type="Gene3D" id="3.60.10.10">
    <property type="entry name" value="Endonuclease/exonuclease/phosphatase"/>
    <property type="match status" value="1"/>
</dbReference>
<name>A0A0D3IBI7_EMIH1</name>
<proteinExistence type="predicted"/>
<dbReference type="GeneID" id="17254708"/>
<evidence type="ECO:0000313" key="3">
    <source>
        <dbReference type="Proteomes" id="UP000013827"/>
    </source>
</evidence>
<dbReference type="Proteomes" id="UP000013827">
    <property type="component" value="Unassembled WGS sequence"/>
</dbReference>
<sequence>MPRRKSYRSDLQSIYTQNMLGIKTDTGLDELIGYSQEFVRDGYTLVGSAPAQQHGRGSMGVCIVLSPRAEAARQRAGGSTPVARSPDGRSIAVRLVVRGGSRGKQFSRMMGILLVSGYAPTSAHSAAEIDAYYEGLAQLIALRELRQPGDVLVLCADANASIGRGSLGCDGERAGAVGPFGLQHLNDAGRRLRSFMEVHQLCSLTSFYRKQYYGTWIHPCSRLPHQLDHIIVSREDRRRFTDCGSCPFQLVNSDHRAVGCRMQVVASIRRKADQRSKLLGRCHSSLYTEGGRRDYADAVVQRLAADTGAEASASSYSAVAAAMEATALEVLPKKANAGHRGRGAAPHGFNARDALGRRRSRRRAELGRGEA</sequence>
<dbReference type="eggNOG" id="KOG1075">
    <property type="taxonomic scope" value="Eukaryota"/>
</dbReference>
<dbReference type="InterPro" id="IPR036691">
    <property type="entry name" value="Endo/exonu/phosph_ase_sf"/>
</dbReference>
<dbReference type="PaxDb" id="2903-EOD08622"/>
<organism evidence="2 3">
    <name type="scientific">Emiliania huxleyi (strain CCMP1516)</name>
    <dbReference type="NCBI Taxonomy" id="280463"/>
    <lineage>
        <taxon>Eukaryota</taxon>
        <taxon>Haptista</taxon>
        <taxon>Haptophyta</taxon>
        <taxon>Prymnesiophyceae</taxon>
        <taxon>Isochrysidales</taxon>
        <taxon>Noelaerhabdaceae</taxon>
        <taxon>Emiliania</taxon>
    </lineage>
</organism>
<dbReference type="KEGG" id="ehx:EMIHUDRAFT_217356"/>